<keyword evidence="3" id="KW-1185">Reference proteome</keyword>
<evidence type="ECO:0000313" key="3">
    <source>
        <dbReference type="Proteomes" id="UP000766486"/>
    </source>
</evidence>
<comment type="caution">
    <text evidence="2">The sequence shown here is derived from an EMBL/GenBank/DDBJ whole genome shotgun (WGS) entry which is preliminary data.</text>
</comment>
<dbReference type="InterPro" id="IPR021833">
    <property type="entry name" value="DUF3425"/>
</dbReference>
<protein>
    <recommendedName>
        <fullName evidence="4">BZIP domain-containing protein</fullName>
    </recommendedName>
</protein>
<evidence type="ECO:0008006" key="4">
    <source>
        <dbReference type="Google" id="ProtNLM"/>
    </source>
</evidence>
<accession>A0ABY6UAE2</accession>
<feature type="compositionally biased region" description="Basic residues" evidence="1">
    <location>
        <begin position="34"/>
        <end position="48"/>
    </location>
</feature>
<evidence type="ECO:0000256" key="1">
    <source>
        <dbReference type="SAM" id="MobiDB-lite"/>
    </source>
</evidence>
<dbReference type="Pfam" id="PF11905">
    <property type="entry name" value="DUF3425"/>
    <property type="match status" value="1"/>
</dbReference>
<gene>
    <name evidence="2" type="ORF">CLO192961_LOCUS225265</name>
</gene>
<feature type="compositionally biased region" description="Basic and acidic residues" evidence="1">
    <location>
        <begin position="49"/>
        <end position="70"/>
    </location>
</feature>
<proteinExistence type="predicted"/>
<feature type="region of interest" description="Disordered" evidence="1">
    <location>
        <begin position="1"/>
        <end position="86"/>
    </location>
</feature>
<dbReference type="Proteomes" id="UP000766486">
    <property type="component" value="Unassembled WGS sequence"/>
</dbReference>
<dbReference type="PANTHER" id="PTHR38116">
    <property type="entry name" value="CHROMOSOME 7, WHOLE GENOME SHOTGUN SEQUENCE"/>
    <property type="match status" value="1"/>
</dbReference>
<dbReference type="EMBL" id="CABFNS010000780">
    <property type="protein sequence ID" value="VUC28100.1"/>
    <property type="molecule type" value="Genomic_DNA"/>
</dbReference>
<feature type="compositionally biased region" description="Basic and acidic residues" evidence="1">
    <location>
        <begin position="11"/>
        <end position="27"/>
    </location>
</feature>
<organism evidence="2 3">
    <name type="scientific">Bionectria ochroleuca</name>
    <name type="common">Gliocladium roseum</name>
    <dbReference type="NCBI Taxonomy" id="29856"/>
    <lineage>
        <taxon>Eukaryota</taxon>
        <taxon>Fungi</taxon>
        <taxon>Dikarya</taxon>
        <taxon>Ascomycota</taxon>
        <taxon>Pezizomycotina</taxon>
        <taxon>Sordariomycetes</taxon>
        <taxon>Hypocreomycetidae</taxon>
        <taxon>Hypocreales</taxon>
        <taxon>Bionectriaceae</taxon>
        <taxon>Clonostachys</taxon>
    </lineage>
</organism>
<evidence type="ECO:0000313" key="2">
    <source>
        <dbReference type="EMBL" id="VUC28100.1"/>
    </source>
</evidence>
<reference evidence="2 3" key="1">
    <citation type="submission" date="2019-06" db="EMBL/GenBank/DDBJ databases">
        <authorList>
            <person name="Broberg M."/>
        </authorList>
    </citation>
    <scope>NUCLEOTIDE SEQUENCE [LARGE SCALE GENOMIC DNA]</scope>
</reference>
<dbReference type="PANTHER" id="PTHR38116:SF9">
    <property type="entry name" value="BZIP DOMAIN-CONTAINING PROTEIN"/>
    <property type="match status" value="1"/>
</dbReference>
<sequence length="254" mass="29168">MDAAWKPHMKSSKDDWTSISDPGERKRVQNRLAQRARRSQIPKKRKNRSNKDVCQKSASFRDDQTTHQDIENSSASSLVNSNSTALVSRPVDHERMSLDPTRDGHYIIMHDMKTSAAFFSIADILELVCLQESGFNIGAATWLLPQTLAPTARQQIVPHMPYIDILPWPSLRDRMLESLPTINELEFVQDMSSSDLRVWGRLPWDPLGWEVGPVFAKKWWFLMDEKIMQSTNFWRAQRGEEALELMKSATPTEG</sequence>
<name>A0ABY6UAE2_BIOOC</name>
<feature type="compositionally biased region" description="Low complexity" evidence="1">
    <location>
        <begin position="73"/>
        <end position="86"/>
    </location>
</feature>